<keyword evidence="2" id="KW-1185">Reference proteome</keyword>
<dbReference type="EMBL" id="CAXKWB010016330">
    <property type="protein sequence ID" value="CAL4115972.1"/>
    <property type="molecule type" value="Genomic_DNA"/>
</dbReference>
<dbReference type="AlphaFoldDB" id="A0AAV2R9H8"/>
<organism evidence="1 2">
    <name type="scientific">Meganyctiphanes norvegica</name>
    <name type="common">Northern krill</name>
    <name type="synonym">Thysanopoda norvegica</name>
    <dbReference type="NCBI Taxonomy" id="48144"/>
    <lineage>
        <taxon>Eukaryota</taxon>
        <taxon>Metazoa</taxon>
        <taxon>Ecdysozoa</taxon>
        <taxon>Arthropoda</taxon>
        <taxon>Crustacea</taxon>
        <taxon>Multicrustacea</taxon>
        <taxon>Malacostraca</taxon>
        <taxon>Eumalacostraca</taxon>
        <taxon>Eucarida</taxon>
        <taxon>Euphausiacea</taxon>
        <taxon>Euphausiidae</taxon>
        <taxon>Meganyctiphanes</taxon>
    </lineage>
</organism>
<gene>
    <name evidence="1" type="ORF">MNOR_LOCUS20830</name>
</gene>
<comment type="caution">
    <text evidence="1">The sequence shown here is derived from an EMBL/GenBank/DDBJ whole genome shotgun (WGS) entry which is preliminary data.</text>
</comment>
<sequence length="188" mass="20901">MFLEEPKPIPVLDQSVAKHVGFDLSKILTPFSISLVMVNLEAWKAFSRSVVHSNLDPDFNSARNGFIFSAMLNAYATWFTRPNQERMSVKLVGVGKPEIARKYLSPGQTSVMVILKPANSTSSDANVNLLGFRMMPLRPQSSRYCEVCEKLFSISLAHRRVSSTHLTLSLTSAVIASYRLVYASPDAM</sequence>
<dbReference type="Proteomes" id="UP001497623">
    <property type="component" value="Unassembled WGS sequence"/>
</dbReference>
<evidence type="ECO:0000313" key="2">
    <source>
        <dbReference type="Proteomes" id="UP001497623"/>
    </source>
</evidence>
<accession>A0AAV2R9H8</accession>
<evidence type="ECO:0000313" key="1">
    <source>
        <dbReference type="EMBL" id="CAL4115972.1"/>
    </source>
</evidence>
<proteinExistence type="predicted"/>
<reference evidence="1 2" key="1">
    <citation type="submission" date="2024-05" db="EMBL/GenBank/DDBJ databases">
        <authorList>
            <person name="Wallberg A."/>
        </authorList>
    </citation>
    <scope>NUCLEOTIDE SEQUENCE [LARGE SCALE GENOMIC DNA]</scope>
</reference>
<name>A0AAV2R9H8_MEGNR</name>
<protein>
    <submittedName>
        <fullName evidence="1">Uncharacterized protein</fullName>
    </submittedName>
</protein>